<evidence type="ECO:0000259" key="11">
    <source>
        <dbReference type="Pfam" id="PF07715"/>
    </source>
</evidence>
<evidence type="ECO:0000256" key="4">
    <source>
        <dbReference type="ARBA" id="ARBA00022692"/>
    </source>
</evidence>
<dbReference type="Gene3D" id="2.40.170.20">
    <property type="entry name" value="TonB-dependent receptor, beta-barrel domain"/>
    <property type="match status" value="1"/>
</dbReference>
<dbReference type="NCBIfam" id="TIGR04057">
    <property type="entry name" value="SusC_RagA_signa"/>
    <property type="match status" value="1"/>
</dbReference>
<dbReference type="RefSeq" id="WP_138728399.1">
    <property type="nucleotide sequence ID" value="NZ_SRMP02000023.1"/>
</dbReference>
<reference evidence="12 13" key="1">
    <citation type="submission" date="2024-12" db="EMBL/GenBank/DDBJ databases">
        <authorList>
            <person name="Hu S."/>
        </authorList>
    </citation>
    <scope>NUCLEOTIDE SEQUENCE [LARGE SCALE GENOMIC DNA]</scope>
    <source>
        <strain evidence="12 13">P-25</strain>
    </source>
</reference>
<dbReference type="SUPFAM" id="SSF49464">
    <property type="entry name" value="Carboxypeptidase regulatory domain-like"/>
    <property type="match status" value="1"/>
</dbReference>
<accession>A0ABW9JL05</accession>
<dbReference type="InterPro" id="IPR037066">
    <property type="entry name" value="Plug_dom_sf"/>
</dbReference>
<gene>
    <name evidence="12" type="ORF">E5L68_013165</name>
</gene>
<dbReference type="InterPro" id="IPR039426">
    <property type="entry name" value="TonB-dep_rcpt-like"/>
</dbReference>
<keyword evidence="6 8" id="KW-0472">Membrane</keyword>
<keyword evidence="13" id="KW-1185">Reference proteome</keyword>
<evidence type="ECO:0000256" key="6">
    <source>
        <dbReference type="ARBA" id="ARBA00023136"/>
    </source>
</evidence>
<dbReference type="InterPro" id="IPR036942">
    <property type="entry name" value="Beta-barrel_TonB_sf"/>
</dbReference>
<evidence type="ECO:0000256" key="7">
    <source>
        <dbReference type="ARBA" id="ARBA00023237"/>
    </source>
</evidence>
<dbReference type="NCBIfam" id="TIGR04056">
    <property type="entry name" value="OMP_RagA_SusC"/>
    <property type="match status" value="1"/>
</dbReference>
<dbReference type="Proteomes" id="UP001517367">
    <property type="component" value="Unassembled WGS sequence"/>
</dbReference>
<evidence type="ECO:0000256" key="1">
    <source>
        <dbReference type="ARBA" id="ARBA00004571"/>
    </source>
</evidence>
<evidence type="ECO:0000256" key="5">
    <source>
        <dbReference type="ARBA" id="ARBA00023077"/>
    </source>
</evidence>
<comment type="caution">
    <text evidence="12">The sequence shown here is derived from an EMBL/GenBank/DDBJ whole genome shotgun (WGS) entry which is preliminary data.</text>
</comment>
<feature type="domain" description="TonB-dependent receptor plug" evidence="11">
    <location>
        <begin position="136"/>
        <end position="242"/>
    </location>
</feature>
<proteinExistence type="inferred from homology"/>
<evidence type="ECO:0000259" key="10">
    <source>
        <dbReference type="Pfam" id="PF00593"/>
    </source>
</evidence>
<comment type="subcellular location">
    <subcellularLocation>
        <location evidence="1 8">Cell outer membrane</location>
        <topology evidence="1 8">Multi-pass membrane protein</topology>
    </subcellularLocation>
</comment>
<keyword evidence="5 9" id="KW-0798">TonB box</keyword>
<dbReference type="EMBL" id="SRMP02000023">
    <property type="protein sequence ID" value="MFN0292349.1"/>
    <property type="molecule type" value="Genomic_DNA"/>
</dbReference>
<dbReference type="Pfam" id="PF00593">
    <property type="entry name" value="TonB_dep_Rec_b-barrel"/>
    <property type="match status" value="1"/>
</dbReference>
<comment type="similarity">
    <text evidence="8 9">Belongs to the TonB-dependent receptor family.</text>
</comment>
<evidence type="ECO:0000256" key="8">
    <source>
        <dbReference type="PROSITE-ProRule" id="PRU01360"/>
    </source>
</evidence>
<name>A0ABW9JL05_9SPHI</name>
<protein>
    <submittedName>
        <fullName evidence="12">SusC/RagA family TonB-linked outer membrane protein</fullName>
    </submittedName>
</protein>
<evidence type="ECO:0000313" key="13">
    <source>
        <dbReference type="Proteomes" id="UP001517367"/>
    </source>
</evidence>
<dbReference type="Pfam" id="PF13715">
    <property type="entry name" value="CarbopepD_reg_2"/>
    <property type="match status" value="1"/>
</dbReference>
<organism evidence="12 13">
    <name type="scientific">Pedobacter helvus</name>
    <dbReference type="NCBI Taxonomy" id="2563444"/>
    <lineage>
        <taxon>Bacteria</taxon>
        <taxon>Pseudomonadati</taxon>
        <taxon>Bacteroidota</taxon>
        <taxon>Sphingobacteriia</taxon>
        <taxon>Sphingobacteriales</taxon>
        <taxon>Sphingobacteriaceae</taxon>
        <taxon>Pedobacter</taxon>
    </lineage>
</organism>
<dbReference type="InterPro" id="IPR000531">
    <property type="entry name" value="Beta-barrel_TonB"/>
</dbReference>
<dbReference type="SUPFAM" id="SSF56935">
    <property type="entry name" value="Porins"/>
    <property type="match status" value="1"/>
</dbReference>
<dbReference type="InterPro" id="IPR023997">
    <property type="entry name" value="TonB-dep_OMP_SusC/RagA_CS"/>
</dbReference>
<dbReference type="Pfam" id="PF07715">
    <property type="entry name" value="Plug"/>
    <property type="match status" value="1"/>
</dbReference>
<dbReference type="PROSITE" id="PS52016">
    <property type="entry name" value="TONB_DEPENDENT_REC_3"/>
    <property type="match status" value="1"/>
</dbReference>
<keyword evidence="7 8" id="KW-0998">Cell outer membrane</keyword>
<dbReference type="InterPro" id="IPR023996">
    <property type="entry name" value="TonB-dep_OMP_SusC/RagA"/>
</dbReference>
<keyword evidence="3 8" id="KW-1134">Transmembrane beta strand</keyword>
<evidence type="ECO:0000313" key="12">
    <source>
        <dbReference type="EMBL" id="MFN0292349.1"/>
    </source>
</evidence>
<dbReference type="Gene3D" id="2.170.130.10">
    <property type="entry name" value="TonB-dependent receptor, plug domain"/>
    <property type="match status" value="1"/>
</dbReference>
<dbReference type="InterPro" id="IPR008969">
    <property type="entry name" value="CarboxyPept-like_regulatory"/>
</dbReference>
<evidence type="ECO:0000256" key="9">
    <source>
        <dbReference type="RuleBase" id="RU003357"/>
    </source>
</evidence>
<sequence length="1059" mass="117037">MILLYKKNSFYSQRLHQVIDRHFKKAFILILLSTFSSLLYAQNRKISGVVKDNQGLTIPGASVKIKNAPTTAVSDGDGKYVIAVPQGAVTLIFSYVGFVSQEITVAANTATQNVSLKEDNTNLNEVVVVGYGAQKKSTLTGAISTISSKEILQSPTSNVTNSLIGRSPGLGAVQRSGQPGSNSAVINIRGLATYNGSGAIVIVDGIERPDFGDIDPNEIENINILKDASSTAIFGIRGANGVIIVTTKSGKEGKPKVSYSGNASLQSYTGIPKALDAYTNAYLINEANRNDGLAPTWSNSALQKFKDGSDPLGYPNINWFDYVTRKSYPQTQHNVNVSGGTKMVKYFASVGYLFEDGIFKDFDSPYDISSVPNYNRYNFRSNLDIKLSKDLEVGVKLGGRLQKRYQPSGLRSGSGSFSYDNVEAMISRILQVPAFAYPITLPDGRLAQNPSVGTNIWNPLGVLTRWGTRYDDYNNVQSTFNVNYNLGKLVKGLSFKANFGYDSYFENTTRRNASWAAYVIDRDSKDVTIAGDRPRDEPLSGLISDYGGTIHTNIQAGFNYNRSFGKHNLSGVALGTRQLINVQGSTATTAPPRASQGVVARFTYNFADKYYAEFNAAYNGSENFPVGLKYGFFPAVSAGWTISAEDFMQDVKWVSYLKLRGSYGLVGSDEIGQRFLYLTNYLRNAAGFTASTPAYSRPGMPVHFGDPTSVVTYPVVYLPASSIGNPEITWETGLKRNIGFESKFFKNSLSLNIDLFDETRKDILTQRNSGLTSLGQGYPALNVGEVYNKGYEVEVDYNKQKGELTYGLNAQLSFARNKINSRDEPIGQPVYQKQEGKRVGQFFGYVTNGFYTSQQDIDSYVRNELGTPIPGDLKYVDINGDGRINSDDRTAIGYSRVPEYIFSVSPRVSYKGFSLSLMFQGVANVSSDVILTEQNNGQQMYEFMLNRWTPQTAATATWPALHSRGNTFISYQLNDFILQDASYIKLRNAEVSYNLPKRWLEPLKISSMRVFVTGQNLATWTKFKMYLDPENINTSNTDFSKQSIYPTSRIYNLGVNIQL</sequence>
<evidence type="ECO:0000256" key="2">
    <source>
        <dbReference type="ARBA" id="ARBA00022448"/>
    </source>
</evidence>
<evidence type="ECO:0000256" key="3">
    <source>
        <dbReference type="ARBA" id="ARBA00022452"/>
    </source>
</evidence>
<feature type="domain" description="TonB-dependent receptor-like beta-barrel" evidence="10">
    <location>
        <begin position="448"/>
        <end position="1017"/>
    </location>
</feature>
<keyword evidence="2 8" id="KW-0813">Transport</keyword>
<dbReference type="InterPro" id="IPR012910">
    <property type="entry name" value="Plug_dom"/>
</dbReference>
<dbReference type="Gene3D" id="2.60.40.1120">
    <property type="entry name" value="Carboxypeptidase-like, regulatory domain"/>
    <property type="match status" value="1"/>
</dbReference>
<keyword evidence="4 8" id="KW-0812">Transmembrane</keyword>